<feature type="region of interest" description="Disordered" evidence="1">
    <location>
        <begin position="830"/>
        <end position="933"/>
    </location>
</feature>
<dbReference type="RefSeq" id="XP_003007469.1">
    <property type="nucleotide sequence ID" value="XM_003007423.1"/>
</dbReference>
<feature type="region of interest" description="Disordered" evidence="1">
    <location>
        <begin position="574"/>
        <end position="649"/>
    </location>
</feature>
<feature type="compositionally biased region" description="Polar residues" evidence="1">
    <location>
        <begin position="950"/>
        <end position="965"/>
    </location>
</feature>
<feature type="compositionally biased region" description="Low complexity" evidence="1">
    <location>
        <begin position="636"/>
        <end position="647"/>
    </location>
</feature>
<dbReference type="GeneID" id="9533797"/>
<dbReference type="HOGENOM" id="CLU_004293_0_0_1"/>
<evidence type="ECO:0008006" key="4">
    <source>
        <dbReference type="Google" id="ProtNLM"/>
    </source>
</evidence>
<name>C9SAX4_VERA1</name>
<feature type="region of interest" description="Disordered" evidence="1">
    <location>
        <begin position="1"/>
        <end position="165"/>
    </location>
</feature>
<reference evidence="3" key="1">
    <citation type="journal article" date="2011" name="PLoS Pathog.">
        <title>Comparative genomics yields insights into niche adaptation of plant vascular wilt pathogens.</title>
        <authorList>
            <person name="Klosterman S.J."/>
            <person name="Subbarao K.V."/>
            <person name="Kang S."/>
            <person name="Veronese P."/>
            <person name="Gold S.E."/>
            <person name="Thomma B.P.H.J."/>
            <person name="Chen Z."/>
            <person name="Henrissat B."/>
            <person name="Lee Y.-H."/>
            <person name="Park J."/>
            <person name="Garcia-Pedrajas M.D."/>
            <person name="Barbara D.J."/>
            <person name="Anchieta A."/>
            <person name="de Jonge R."/>
            <person name="Santhanam P."/>
            <person name="Maruthachalam K."/>
            <person name="Atallah Z."/>
            <person name="Amyotte S.G."/>
            <person name="Paz Z."/>
            <person name="Inderbitzin P."/>
            <person name="Hayes R.J."/>
            <person name="Heiman D.I."/>
            <person name="Young S."/>
            <person name="Zeng Q."/>
            <person name="Engels R."/>
            <person name="Galagan J."/>
            <person name="Cuomo C.A."/>
            <person name="Dobinson K.F."/>
            <person name="Ma L.-J."/>
        </authorList>
    </citation>
    <scope>NUCLEOTIDE SEQUENCE [LARGE SCALE GENOMIC DNA]</scope>
    <source>
        <strain evidence="3">VaMs.102 / ATCC MYA-4576 / FGSC 10136</strain>
    </source>
</reference>
<gene>
    <name evidence="2" type="ORF">VDBG_01657</name>
</gene>
<keyword evidence="3" id="KW-1185">Reference proteome</keyword>
<evidence type="ECO:0000313" key="2">
    <source>
        <dbReference type="EMBL" id="EEY15548.1"/>
    </source>
</evidence>
<dbReference type="Proteomes" id="UP000008698">
    <property type="component" value="Unassembled WGS sequence"/>
</dbReference>
<organism evidence="3">
    <name type="scientific">Verticillium alfalfae (strain VaMs.102 / ATCC MYA-4576 / FGSC 10136)</name>
    <name type="common">Verticillium wilt of alfalfa</name>
    <name type="synonym">Verticillium albo-atrum</name>
    <dbReference type="NCBI Taxonomy" id="526221"/>
    <lineage>
        <taxon>Eukaryota</taxon>
        <taxon>Fungi</taxon>
        <taxon>Dikarya</taxon>
        <taxon>Ascomycota</taxon>
        <taxon>Pezizomycotina</taxon>
        <taxon>Sordariomycetes</taxon>
        <taxon>Hypocreomycetidae</taxon>
        <taxon>Glomerellales</taxon>
        <taxon>Plectosphaerellaceae</taxon>
        <taxon>Verticillium</taxon>
    </lineage>
</organism>
<feature type="compositionally biased region" description="Polar residues" evidence="1">
    <location>
        <begin position="113"/>
        <end position="122"/>
    </location>
</feature>
<dbReference type="OrthoDB" id="5341904at2759"/>
<proteinExistence type="predicted"/>
<feature type="compositionally biased region" description="Polar residues" evidence="1">
    <location>
        <begin position="860"/>
        <end position="872"/>
    </location>
</feature>
<protein>
    <recommendedName>
        <fullName evidence="4">Proteophosphoglycan ppg4</fullName>
    </recommendedName>
</protein>
<dbReference type="AlphaFoldDB" id="C9SAX4"/>
<dbReference type="OMA" id="RQSINYN"/>
<feature type="region of interest" description="Disordered" evidence="1">
    <location>
        <begin position="657"/>
        <end position="676"/>
    </location>
</feature>
<dbReference type="KEGG" id="val:VDBG_01657"/>
<feature type="region of interest" description="Disordered" evidence="1">
    <location>
        <begin position="266"/>
        <end position="303"/>
    </location>
</feature>
<dbReference type="EMBL" id="DS985215">
    <property type="protein sequence ID" value="EEY15548.1"/>
    <property type="molecule type" value="Genomic_DNA"/>
</dbReference>
<accession>C9SAX4</accession>
<feature type="region of interest" description="Disordered" evidence="1">
    <location>
        <begin position="1035"/>
        <end position="1071"/>
    </location>
</feature>
<dbReference type="STRING" id="526221.C9SAX4"/>
<feature type="region of interest" description="Disordered" evidence="1">
    <location>
        <begin position="950"/>
        <end position="1002"/>
    </location>
</feature>
<evidence type="ECO:0000313" key="3">
    <source>
        <dbReference type="Proteomes" id="UP000008698"/>
    </source>
</evidence>
<dbReference type="eggNOG" id="ENOG502SWU4">
    <property type="taxonomic scope" value="Eukaryota"/>
</dbReference>
<sequence>MGNAPSVETLHSQSNIHAAQDDICPPPPAKRQPQKLSKPRVGNHASSNTASRRRDSNAPSIASSVSPLPPNPSPNPNQNLTVDTRRSSALPSPVMLSPAPSSFSNVLIAPSIPQETTSNHTGGSKDWYRRSSGLFRSKSSQEDRTNRRRSGLVPPMPGERSSRANSMNWESQANLDHARQQLESWNIAGNRQSVNYDMSSYESRRLLNMADRTLVQEPESFTVEPQLGEIDQATWKSSHPHEVPAVSIPRVNSNVSLYAPARRRSVIQTPGVATRKPGDSSVSRKSSFRHSHPPTPVGGRSRRGSYVAEAEVVRVISMPPPRIIAVDEVERVETPSELDYRQLGAMKHGSLRITNGAASPAPSIDGDLPHDNAFDRAQECEIPMAVQTPKQTLAPITTTFINRKTVSSVSQSTFVGYEEPGDTSGHCLSPEYAPYEVLDVREDPSAKPAIERPVARQDIAQGVVRTDSGLVITPVSEGPADVLRPLAKADSGYSSNVSLRSFSSRKAVGGNERPSRARTDGKAKIWSDAMDTSPNTNDLNGMGSTQPCISDHQVESNTALSPRICSPTDLASPKQVLSPWSPLQTASDDMHSPSSSSKMRKRLHASSSYIFGRTPEKSESTPAGSASMGPAEERSSSALSIGGNSSNRNKLQRLLSGAGMRGPPAVHPTHSVESSIPSIPREVEAKLMEHTGKYPMMSKQLTVHHQPSKDTLKTILSVGSVEAGGINSIRDSLTSPEATSAAVAETSKVARRRSLQPISASISQAAAAIMSRKSIRRKPISTHKQQSDQSQENELIQNGFESSVTSIDSTRDSVGRSAFDQAFTALPANDRQYTDTRRSMTMTAQQERDLGYCRPPPIRTRSSASRQPSPSCRSPIPELPETSPPRQKMKSMPPVSLRTRRKSAGASPQSMSRKSSRDSLQGPPLSAPPVPSIKPEFQHLQHAALASVQPSHLNSSANRGTSSAANHGIHRPMSATVGAQQVRSPGLRHRSSYDGHSSLQRHAGFGQGRYQTSTQMQMQTGGYYQNQLLQLQEQSWRGEEQNFGRSGPADPRLGHSRNQSGGTNPPYRILHSYNSPAYRNVQLWS</sequence>
<evidence type="ECO:0000256" key="1">
    <source>
        <dbReference type="SAM" id="MobiDB-lite"/>
    </source>
</evidence>